<accession>A0ACB7Y3I3</accession>
<sequence>MYSKPYTKHIDCFRMPVGYQPPKFQQFDGKGNPKQHITHFVETCNNARTEGDLLVKQFIRSLKGNAFEWYTDLEPESIDSWEQMKREFLNRFYSTRRTVSMRELTNTKQWKDKLVVDYINRWHAISLDCKDRLSKFSAVRCA</sequence>
<gene>
    <name evidence="1" type="ORF">Vadar_030270</name>
</gene>
<dbReference type="EMBL" id="CM037155">
    <property type="protein sequence ID" value="KAH7847787.1"/>
    <property type="molecule type" value="Genomic_DNA"/>
</dbReference>
<name>A0ACB7Y3I3_9ERIC</name>
<proteinExistence type="predicted"/>
<evidence type="ECO:0000313" key="2">
    <source>
        <dbReference type="Proteomes" id="UP000828048"/>
    </source>
</evidence>
<protein>
    <submittedName>
        <fullName evidence="1">Uncharacterized protein</fullName>
    </submittedName>
</protein>
<keyword evidence="2" id="KW-1185">Reference proteome</keyword>
<evidence type="ECO:0000313" key="1">
    <source>
        <dbReference type="EMBL" id="KAH7847787.1"/>
    </source>
</evidence>
<reference evidence="1 2" key="1">
    <citation type="journal article" date="2021" name="Hortic Res">
        <title>High-quality reference genome and annotation aids understanding of berry development for evergreen blueberry (Vaccinium darrowii).</title>
        <authorList>
            <person name="Yu J."/>
            <person name="Hulse-Kemp A.M."/>
            <person name="Babiker E."/>
            <person name="Staton M."/>
        </authorList>
    </citation>
    <scope>NUCLEOTIDE SEQUENCE [LARGE SCALE GENOMIC DNA]</scope>
    <source>
        <strain evidence="2">cv. NJ 8807/NJ 8810</strain>
        <tissue evidence="1">Young leaf</tissue>
    </source>
</reference>
<organism evidence="1 2">
    <name type="scientific">Vaccinium darrowii</name>
    <dbReference type="NCBI Taxonomy" id="229202"/>
    <lineage>
        <taxon>Eukaryota</taxon>
        <taxon>Viridiplantae</taxon>
        <taxon>Streptophyta</taxon>
        <taxon>Embryophyta</taxon>
        <taxon>Tracheophyta</taxon>
        <taxon>Spermatophyta</taxon>
        <taxon>Magnoliopsida</taxon>
        <taxon>eudicotyledons</taxon>
        <taxon>Gunneridae</taxon>
        <taxon>Pentapetalae</taxon>
        <taxon>asterids</taxon>
        <taxon>Ericales</taxon>
        <taxon>Ericaceae</taxon>
        <taxon>Vaccinioideae</taxon>
        <taxon>Vaccinieae</taxon>
        <taxon>Vaccinium</taxon>
    </lineage>
</organism>
<dbReference type="Proteomes" id="UP000828048">
    <property type="component" value="Chromosome 5"/>
</dbReference>
<comment type="caution">
    <text evidence="1">The sequence shown here is derived from an EMBL/GenBank/DDBJ whole genome shotgun (WGS) entry which is preliminary data.</text>
</comment>